<dbReference type="EMBL" id="CP010784">
    <property type="protein sequence ID" value="ATF05228.1"/>
    <property type="molecule type" value="Genomic_DNA"/>
</dbReference>
<dbReference type="Proteomes" id="UP000217545">
    <property type="component" value="Chromosome"/>
</dbReference>
<name>A0AAC9Z7V2_9RHOB</name>
<dbReference type="PANTHER" id="PTHR38834">
    <property type="entry name" value="PERIPLASMIC SUBSTRATE BINDING PROTEIN FAMILY 3"/>
    <property type="match status" value="1"/>
</dbReference>
<dbReference type="GeneID" id="31845577"/>
<dbReference type="PANTHER" id="PTHR38834:SF3">
    <property type="entry name" value="SOLUTE-BINDING PROTEIN FAMILY 3_N-TERMINAL DOMAIN-CONTAINING PROTEIN"/>
    <property type="match status" value="1"/>
</dbReference>
<protein>
    <submittedName>
        <fullName evidence="2">Amino acid ABC transporter substrate-binding protein, PAAT family</fullName>
    </submittedName>
</protein>
<dbReference type="Gene3D" id="3.40.190.10">
    <property type="entry name" value="Periplasmic binding protein-like II"/>
    <property type="match status" value="2"/>
</dbReference>
<feature type="domain" description="Solute-binding protein family 3/N-terminal" evidence="1">
    <location>
        <begin position="25"/>
        <end position="247"/>
    </location>
</feature>
<evidence type="ECO:0000313" key="3">
    <source>
        <dbReference type="Proteomes" id="UP000217545"/>
    </source>
</evidence>
<dbReference type="SUPFAM" id="SSF53850">
    <property type="entry name" value="Periplasmic binding protein-like II"/>
    <property type="match status" value="1"/>
</dbReference>
<accession>A0AAC9Z7V2</accession>
<dbReference type="Pfam" id="PF00497">
    <property type="entry name" value="SBP_bac_3"/>
    <property type="match status" value="1"/>
</dbReference>
<gene>
    <name evidence="2" type="ORF">PhaeoP63_01137</name>
</gene>
<dbReference type="RefSeq" id="WP_024096615.1">
    <property type="nucleotide sequence ID" value="NZ_CP010588.1"/>
</dbReference>
<sequence length="247" mass="28265">MNRFLQIVTAICLLGIMMRPVQAETWVVGSMEGFAPFNYSIEGEYSGIDVQILNEAAEQIGVTLDHRPLPWKRALLDFETGQLDAVFQLAPTPERFQKWNMVGPLRRTRTVFVTLKDSPIQDVHTLSDLDGLVVGVVSGFTYEARFDHYQPLQREASLDDFTNLRKLLLGRSDLIVGGYETLHYVASELNALDKLKFLPTPLAEHARYIGFHRSPEGDDMARRLQAELERMQANRIPPEYLRHFFSR</sequence>
<dbReference type="SMART" id="SM00062">
    <property type="entry name" value="PBPb"/>
    <property type="match status" value="1"/>
</dbReference>
<evidence type="ECO:0000313" key="2">
    <source>
        <dbReference type="EMBL" id="ATF05228.1"/>
    </source>
</evidence>
<dbReference type="AlphaFoldDB" id="A0AAC9Z7V2"/>
<evidence type="ECO:0000259" key="1">
    <source>
        <dbReference type="SMART" id="SM00062"/>
    </source>
</evidence>
<dbReference type="InterPro" id="IPR001638">
    <property type="entry name" value="Solute-binding_3/MltF_N"/>
</dbReference>
<proteinExistence type="predicted"/>
<organism evidence="2 3">
    <name type="scientific">Phaeobacter gallaeciensis</name>
    <dbReference type="NCBI Taxonomy" id="60890"/>
    <lineage>
        <taxon>Bacteria</taxon>
        <taxon>Pseudomonadati</taxon>
        <taxon>Pseudomonadota</taxon>
        <taxon>Alphaproteobacteria</taxon>
        <taxon>Rhodobacterales</taxon>
        <taxon>Roseobacteraceae</taxon>
        <taxon>Phaeobacter</taxon>
    </lineage>
</organism>
<reference evidence="2 3" key="1">
    <citation type="journal article" date="2017" name="Front. Microbiol.">
        <title>Phaeobacter piscinae sp. nov., a species of the Roseobacter group and potential aquaculture probiont.</title>
        <authorList>
            <person name="Sonnenschein E.C."/>
            <person name="Phippen C.B.W."/>
            <person name="Nielsen K.F."/>
            <person name="Mateiu R.V."/>
            <person name="Melchiorsen J."/>
            <person name="Gram L."/>
            <person name="Overmann J."/>
            <person name="Freese H.M."/>
        </authorList>
    </citation>
    <scope>NUCLEOTIDE SEQUENCE [LARGE SCALE GENOMIC DNA]</scope>
    <source>
        <strain evidence="2 3">P63</strain>
    </source>
</reference>